<proteinExistence type="predicted"/>
<comment type="caution">
    <text evidence="2">The sequence shown here is derived from an EMBL/GenBank/DDBJ whole genome shotgun (WGS) entry which is preliminary data.</text>
</comment>
<keyword evidence="3" id="KW-1185">Reference proteome</keyword>
<feature type="region of interest" description="Disordered" evidence="1">
    <location>
        <begin position="63"/>
        <end position="88"/>
    </location>
</feature>
<sequence>MRSQERVQQTAGWRLGSQVEQLEYIRAIVRELRDMTAAERFEMLTFQLEMAYLEASDQLRELHAQSASGSLAEDPDTKKAPPRHGGKS</sequence>
<protein>
    <submittedName>
        <fullName evidence="2">Uncharacterized protein</fullName>
    </submittedName>
</protein>
<evidence type="ECO:0000256" key="1">
    <source>
        <dbReference type="SAM" id="MobiDB-lite"/>
    </source>
</evidence>
<evidence type="ECO:0000313" key="3">
    <source>
        <dbReference type="Proteomes" id="UP001149009"/>
    </source>
</evidence>
<name>A0A9X3AZ32_9HYPH</name>
<dbReference type="AlphaFoldDB" id="A0A9X3AZ32"/>
<dbReference type="RefSeq" id="WP_261514255.1">
    <property type="nucleotide sequence ID" value="NZ_JAODNV010000005.1"/>
</dbReference>
<dbReference type="Proteomes" id="UP001149009">
    <property type="component" value="Unassembled WGS sequence"/>
</dbReference>
<organism evidence="2 3">
    <name type="scientific">Chelativorans petroleitrophicus</name>
    <dbReference type="NCBI Taxonomy" id="2975484"/>
    <lineage>
        <taxon>Bacteria</taxon>
        <taxon>Pseudomonadati</taxon>
        <taxon>Pseudomonadota</taxon>
        <taxon>Alphaproteobacteria</taxon>
        <taxon>Hyphomicrobiales</taxon>
        <taxon>Phyllobacteriaceae</taxon>
        <taxon>Chelativorans</taxon>
    </lineage>
</organism>
<accession>A0A9X3AZ32</accession>
<gene>
    <name evidence="2" type="ORF">NYR54_04090</name>
</gene>
<evidence type="ECO:0000313" key="2">
    <source>
        <dbReference type="EMBL" id="MCT8989480.1"/>
    </source>
</evidence>
<dbReference type="EMBL" id="JAODNV010000005">
    <property type="protein sequence ID" value="MCT8989480.1"/>
    <property type="molecule type" value="Genomic_DNA"/>
</dbReference>
<reference evidence="2" key="1">
    <citation type="submission" date="2022-08" db="EMBL/GenBank/DDBJ databases">
        <title>Chelativorans sichuanense sp. nov., a paraffin oil-degrading bacterium isolated from a mixture of oil-based drill cuttings and paddy soil.</title>
        <authorList>
            <person name="Yu J."/>
            <person name="Liu H."/>
            <person name="Chen Q."/>
        </authorList>
    </citation>
    <scope>NUCLEOTIDE SEQUENCE</scope>
    <source>
        <strain evidence="2">SCAU 2101</strain>
    </source>
</reference>